<reference evidence="2 3" key="1">
    <citation type="journal article" date="2009" name="PLoS Genet.">
        <title>Genomic analysis of the basal lineage fungus Rhizopus oryzae reveals a whole-genome duplication.</title>
        <authorList>
            <person name="Ma L.-J."/>
            <person name="Ibrahim A.S."/>
            <person name="Skory C."/>
            <person name="Grabherr M.G."/>
            <person name="Burger G."/>
            <person name="Butler M."/>
            <person name="Elias M."/>
            <person name="Idnurm A."/>
            <person name="Lang B.F."/>
            <person name="Sone T."/>
            <person name="Abe A."/>
            <person name="Calvo S.E."/>
            <person name="Corrochano L.M."/>
            <person name="Engels R."/>
            <person name="Fu J."/>
            <person name="Hansberg W."/>
            <person name="Kim J.-M."/>
            <person name="Kodira C.D."/>
            <person name="Koehrsen M.J."/>
            <person name="Liu B."/>
            <person name="Miranda-Saavedra D."/>
            <person name="O'Leary S."/>
            <person name="Ortiz-Castellanos L."/>
            <person name="Poulter R."/>
            <person name="Rodriguez-Romero J."/>
            <person name="Ruiz-Herrera J."/>
            <person name="Shen Y.-Q."/>
            <person name="Zeng Q."/>
            <person name="Galagan J."/>
            <person name="Birren B.W."/>
            <person name="Cuomo C.A."/>
            <person name="Wickes B.L."/>
        </authorList>
    </citation>
    <scope>NUCLEOTIDE SEQUENCE [LARGE SCALE GENOMIC DNA]</scope>
    <source>
        <strain evidence="3">RA 99-880 / ATCC MYA-4621 / FGSC 9543 / NRRL 43880</strain>
    </source>
</reference>
<feature type="region of interest" description="Disordered" evidence="1">
    <location>
        <begin position="105"/>
        <end position="124"/>
    </location>
</feature>
<keyword evidence="3" id="KW-1185">Reference proteome</keyword>
<dbReference type="Proteomes" id="UP000009138">
    <property type="component" value="Unassembled WGS sequence"/>
</dbReference>
<sequence>MKSKNPQYHFTSKKYLQRVTHPTFARFATKSESEVIERSASIAFEASLQLQDKWITYYNNVITAERPNIQTASRGKKTAAVFQRIFIQAKALHYKRKKDDESYVEEENIEKEDENIENEGEDIENEDEKNYLNYTDKVRSMAIKKLLDPKYTIDSMNIPEKEHNVRHILYKKAHSIIQQESIDILSTELLKLSLSNILNFTNPNLRDIYESLIPTGEMKNINYIRQQKKDELKFDDDMNKIIDELLDQLEMYTTTSNTNKLHTTIDELKCKEQNKRSSKYQLLSVVEIVITDLHFWNGASPKSELAYLRKFEGLLELIMDDTDLILSDGKSVCVSIRDSLRSIIEDELTEFGRRIDLIIKCNHVGVIVELCSIEFKKQDASRSMIINQQSKNARINSFILSSINSLTRNSNNQILSFDFVGNSGYMTQMCCYEDVMFSQKITDIYIPTDTFELDSLRSTLKYLYLWKSHLLKLSATISKSLYSNKRRYSLIETSEEDSNRLSRISPPPIQLNNVFMTPHRKNTK</sequence>
<dbReference type="GeneID" id="93615944"/>
<evidence type="ECO:0000313" key="3">
    <source>
        <dbReference type="Proteomes" id="UP000009138"/>
    </source>
</evidence>
<dbReference type="OrthoDB" id="2259542at2759"/>
<dbReference type="VEuPathDB" id="FungiDB:RO3G_08978"/>
<organism evidence="2 3">
    <name type="scientific">Rhizopus delemar (strain RA 99-880 / ATCC MYA-4621 / FGSC 9543 / NRRL 43880)</name>
    <name type="common">Mucormycosis agent</name>
    <name type="synonym">Rhizopus arrhizus var. delemar</name>
    <dbReference type="NCBI Taxonomy" id="246409"/>
    <lineage>
        <taxon>Eukaryota</taxon>
        <taxon>Fungi</taxon>
        <taxon>Fungi incertae sedis</taxon>
        <taxon>Mucoromycota</taxon>
        <taxon>Mucoromycotina</taxon>
        <taxon>Mucoromycetes</taxon>
        <taxon>Mucorales</taxon>
        <taxon>Mucorineae</taxon>
        <taxon>Rhizopodaceae</taxon>
        <taxon>Rhizopus</taxon>
    </lineage>
</organism>
<accession>I1C738</accession>
<evidence type="ECO:0000256" key="1">
    <source>
        <dbReference type="SAM" id="MobiDB-lite"/>
    </source>
</evidence>
<dbReference type="OMA" id="VQEINIM"/>
<proteinExistence type="predicted"/>
<name>I1C738_RHIO9</name>
<evidence type="ECO:0000313" key="2">
    <source>
        <dbReference type="EMBL" id="EIE84268.1"/>
    </source>
</evidence>
<gene>
    <name evidence="2" type="ORF">RO3G_08978</name>
</gene>
<dbReference type="RefSeq" id="XP_067519664.1">
    <property type="nucleotide sequence ID" value="XM_067663563.1"/>
</dbReference>
<dbReference type="EMBL" id="CH476737">
    <property type="protein sequence ID" value="EIE84268.1"/>
    <property type="molecule type" value="Genomic_DNA"/>
</dbReference>
<protein>
    <submittedName>
        <fullName evidence="2">Uncharacterized protein</fullName>
    </submittedName>
</protein>
<dbReference type="InParanoid" id="I1C738"/>
<dbReference type="AlphaFoldDB" id="I1C738"/>